<dbReference type="Proteomes" id="UP000520814">
    <property type="component" value="Unassembled WGS sequence"/>
</dbReference>
<dbReference type="InterPro" id="IPR027417">
    <property type="entry name" value="P-loop_NTPase"/>
</dbReference>
<proteinExistence type="predicted"/>
<protein>
    <submittedName>
        <fullName evidence="2">DNA helicase HerA-like ATPase</fullName>
    </submittedName>
</protein>
<dbReference type="PANTHER" id="PTHR42957">
    <property type="entry name" value="HELICASE MJ1565-RELATED"/>
    <property type="match status" value="1"/>
</dbReference>
<dbReference type="AlphaFoldDB" id="A0A7W9SVJ7"/>
<keyword evidence="2" id="KW-0067">ATP-binding</keyword>
<dbReference type="InterPro" id="IPR008571">
    <property type="entry name" value="HerA-like"/>
</dbReference>
<evidence type="ECO:0000259" key="1">
    <source>
        <dbReference type="Pfam" id="PF01935"/>
    </source>
</evidence>
<evidence type="ECO:0000313" key="3">
    <source>
        <dbReference type="Proteomes" id="UP000520814"/>
    </source>
</evidence>
<keyword evidence="3" id="KW-1185">Reference proteome</keyword>
<organism evidence="2 3">
    <name type="scientific">Armatimonas rosea</name>
    <dbReference type="NCBI Taxonomy" id="685828"/>
    <lineage>
        <taxon>Bacteria</taxon>
        <taxon>Bacillati</taxon>
        <taxon>Armatimonadota</taxon>
        <taxon>Armatimonadia</taxon>
        <taxon>Armatimonadales</taxon>
        <taxon>Armatimonadaceae</taxon>
        <taxon>Armatimonas</taxon>
    </lineage>
</organism>
<name>A0A7W9SVJ7_ARMRO</name>
<dbReference type="Gene3D" id="3.40.50.300">
    <property type="entry name" value="P-loop containing nucleotide triphosphate hydrolases"/>
    <property type="match status" value="2"/>
</dbReference>
<keyword evidence="2" id="KW-0347">Helicase</keyword>
<keyword evidence="2" id="KW-0547">Nucleotide-binding</keyword>
<accession>A0A7W9SVJ7</accession>
<dbReference type="InterPro" id="IPR002789">
    <property type="entry name" value="HerA_central"/>
</dbReference>
<dbReference type="EMBL" id="JACHGW010000005">
    <property type="protein sequence ID" value="MBB6052959.1"/>
    <property type="molecule type" value="Genomic_DNA"/>
</dbReference>
<feature type="domain" description="Helicase HerA central" evidence="1">
    <location>
        <begin position="191"/>
        <end position="365"/>
    </location>
</feature>
<evidence type="ECO:0000313" key="2">
    <source>
        <dbReference type="EMBL" id="MBB6052959.1"/>
    </source>
</evidence>
<sequence length="626" mass="69840">MRIQRGRVLEVLQEENQAVPIGVVGSPSDTSQITIDILESAENSRIRGQMVYLVLPHEGRQMAVLGQISRVETKNRWHEDMAFRGIIKRQGELQNLSGRADVRTATISVQAAFLIDENDKGEEFSTEDMLGTSPSTGKAVYAVRDEVLSILLEKHKKEIVYMGRVFGTQVKMPQHLRHFGKGTGGVGEAYHIGVFGKTGSGKSGLAAYLLLCYARHKEMGVLFIDPQGQFSSGWGLPFELHRALFAQGRDVKVYKMATGLRLGDNALQFCELLAKAKFYQFLGIKNADNAEIAVEVLYNHVRKALTAAGAKLDAAPSTLLKDTLTLWLGDEKSLERIYTGKERREQLAERLRQILSDSEEFTDCQKRWTTALDLFQKIDSKGNERTLLSQVVGSVIRTAETDTQPFVFLDISGEGTEFKDDDEIKALLLKEIASTLNREGGEAFQDGKQLNCLVALDEAHRFVRNFTRSSDTSEMSKLTTEFVDAVRTTRKYGLGYLFITQTLASLHREIIGQLRLCAFGYGLTMGSELANLNELVGDPEALSLYRSFVDPQSRKQYPFMFTGPASPLSFTGSPIFVEMFTSYDDFVAANPWADYSGTPKVRSAPLPTRGFKDEESFTKARNLDFD</sequence>
<dbReference type="Pfam" id="PF01935">
    <property type="entry name" value="DUF87"/>
    <property type="match status" value="1"/>
</dbReference>
<gene>
    <name evidence="2" type="ORF">HNQ39_004791</name>
</gene>
<dbReference type="PANTHER" id="PTHR42957:SF1">
    <property type="entry name" value="HELICASE MJ1565-RELATED"/>
    <property type="match status" value="1"/>
</dbReference>
<dbReference type="SUPFAM" id="SSF52540">
    <property type="entry name" value="P-loop containing nucleoside triphosphate hydrolases"/>
    <property type="match status" value="1"/>
</dbReference>
<reference evidence="2 3" key="1">
    <citation type="submission" date="2020-08" db="EMBL/GenBank/DDBJ databases">
        <title>Genomic Encyclopedia of Type Strains, Phase IV (KMG-IV): sequencing the most valuable type-strain genomes for metagenomic binning, comparative biology and taxonomic classification.</title>
        <authorList>
            <person name="Goeker M."/>
        </authorList>
    </citation>
    <scope>NUCLEOTIDE SEQUENCE [LARGE SCALE GENOMIC DNA]</scope>
    <source>
        <strain evidence="2 3">DSM 23562</strain>
    </source>
</reference>
<comment type="caution">
    <text evidence="2">The sequence shown here is derived from an EMBL/GenBank/DDBJ whole genome shotgun (WGS) entry which is preliminary data.</text>
</comment>
<keyword evidence="2" id="KW-0378">Hydrolase</keyword>
<dbReference type="RefSeq" id="WP_184202786.1">
    <property type="nucleotide sequence ID" value="NZ_JACHGW010000005.1"/>
</dbReference>
<dbReference type="GO" id="GO:0004386">
    <property type="term" value="F:helicase activity"/>
    <property type="evidence" value="ECO:0007669"/>
    <property type="project" value="UniProtKB-KW"/>
</dbReference>